<accession>A0A6A3Z8V8</accession>
<dbReference type="EMBL" id="QXGA01000542">
    <property type="protein sequence ID" value="KAE9144430.1"/>
    <property type="molecule type" value="Genomic_DNA"/>
</dbReference>
<dbReference type="EMBL" id="QXGE01000512">
    <property type="protein sequence ID" value="KAE9310337.1"/>
    <property type="molecule type" value="Genomic_DNA"/>
</dbReference>
<evidence type="ECO:0000313" key="16">
    <source>
        <dbReference type="Proteomes" id="UP000441208"/>
    </source>
</evidence>
<evidence type="ECO:0000313" key="11">
    <source>
        <dbReference type="Proteomes" id="UP000429523"/>
    </source>
</evidence>
<evidence type="ECO:0000313" key="18">
    <source>
        <dbReference type="Proteomes" id="UP000476176"/>
    </source>
</evidence>
<evidence type="ECO:0000313" key="5">
    <source>
        <dbReference type="EMBL" id="KAE9111289.1"/>
    </source>
</evidence>
<dbReference type="InterPro" id="IPR036361">
    <property type="entry name" value="SAP_dom_sf"/>
</dbReference>
<dbReference type="EMBL" id="QXGC01000540">
    <property type="protein sequence ID" value="KAE9230725.1"/>
    <property type="molecule type" value="Genomic_DNA"/>
</dbReference>
<dbReference type="EMBL" id="QXGD01000627">
    <property type="protein sequence ID" value="KAE9231170.1"/>
    <property type="molecule type" value="Genomic_DNA"/>
</dbReference>
<protein>
    <submittedName>
        <fullName evidence="9">Uncharacterized protein</fullName>
    </submittedName>
</protein>
<dbReference type="Proteomes" id="UP000440732">
    <property type="component" value="Unassembled WGS sequence"/>
</dbReference>
<dbReference type="EMBL" id="QXFX01000565">
    <property type="protein sequence ID" value="KAE9111190.1"/>
    <property type="molecule type" value="Genomic_DNA"/>
</dbReference>
<evidence type="ECO:0000313" key="6">
    <source>
        <dbReference type="EMBL" id="KAE9144430.1"/>
    </source>
</evidence>
<dbReference type="Proteomes" id="UP000460718">
    <property type="component" value="Unassembled WGS sequence"/>
</dbReference>
<dbReference type="Proteomes" id="UP000433483">
    <property type="component" value="Unassembled WGS sequence"/>
</dbReference>
<keyword evidence="12" id="KW-1185">Reference proteome</keyword>
<dbReference type="EMBL" id="QXGB01000562">
    <property type="protein sequence ID" value="KAE9210649.1"/>
    <property type="molecule type" value="Genomic_DNA"/>
</dbReference>
<gene>
    <name evidence="10" type="ORF">PF001_g10235</name>
    <name evidence="9" type="ORF">PF002_g12769</name>
    <name evidence="8" type="ORF">PF004_g10417</name>
    <name evidence="7" type="ORF">PF005_g11326</name>
    <name evidence="6" type="ORF">PF006_g10636</name>
    <name evidence="5" type="ORF">PF007_g11535</name>
    <name evidence="2" type="ORF">PF009_g9422</name>
    <name evidence="4" type="ORF">PF010_g10899</name>
    <name evidence="3" type="ORF">PF011_g10200</name>
</gene>
<evidence type="ECO:0000313" key="12">
    <source>
        <dbReference type="Proteomes" id="UP000433483"/>
    </source>
</evidence>
<dbReference type="AlphaFoldDB" id="A0A6A3Z8V8"/>
<dbReference type="Proteomes" id="UP000488956">
    <property type="component" value="Unassembled WGS sequence"/>
</dbReference>
<evidence type="ECO:0000313" key="7">
    <source>
        <dbReference type="EMBL" id="KAE9210649.1"/>
    </source>
</evidence>
<feature type="region of interest" description="Disordered" evidence="1">
    <location>
        <begin position="246"/>
        <end position="269"/>
    </location>
</feature>
<evidence type="ECO:0000313" key="15">
    <source>
        <dbReference type="Proteomes" id="UP000440732"/>
    </source>
</evidence>
<dbReference type="Proteomes" id="UP000476176">
    <property type="component" value="Unassembled WGS sequence"/>
</dbReference>
<dbReference type="OrthoDB" id="128904at2759"/>
<dbReference type="EMBL" id="QXFW01000529">
    <property type="protein sequence ID" value="KAE9009605.1"/>
    <property type="molecule type" value="Genomic_DNA"/>
</dbReference>
<evidence type="ECO:0000313" key="17">
    <source>
        <dbReference type="Proteomes" id="UP000460718"/>
    </source>
</evidence>
<name>A0A6A3Z8V8_9STRA</name>
<evidence type="ECO:0000313" key="14">
    <source>
        <dbReference type="Proteomes" id="UP000440367"/>
    </source>
</evidence>
<sequence length="386" mass="44056">METTPRSDALVSSKWSAQQRPGSKRPVPPPSSEDYSTWTVDQLKLEFTARKLSVAKNTSKADRVAILNGYDESKDAMELLLEHQRLAKRGRGEGKQVAERRSRHCLYRLLNVLFSEDFFERFVSSGDMLTRRELDEGGRRFWEAVAEAFNTFNEDFDRLVCDDSLFDGIDPSQITTHTGAKLRDMWKECSSRFSAAEGRCKLSGSHDEFWNFCHGDKVAMYVHLWCELRGSGREFCATSVYEDDEDDESKEMQEGEKTKRVNRKRQTNENRRSSIDLVADLTKAVGRLVETESVSIKSELIEQKTAVARLQRDKMQRDVIVEKLAAVDGILARCRQALATLDMQIHECIAKGMDVTDFKVERAAALHRVHRAQAKSDELQDEVMNG</sequence>
<dbReference type="Proteomes" id="UP000441208">
    <property type="component" value="Unassembled WGS sequence"/>
</dbReference>
<evidence type="ECO:0000313" key="9">
    <source>
        <dbReference type="EMBL" id="KAE9231170.1"/>
    </source>
</evidence>
<evidence type="ECO:0000313" key="19">
    <source>
        <dbReference type="Proteomes" id="UP000488956"/>
    </source>
</evidence>
<comment type="caution">
    <text evidence="9">The sequence shown here is derived from an EMBL/GenBank/DDBJ whole genome shotgun (WGS) entry which is preliminary data.</text>
</comment>
<dbReference type="Gene3D" id="1.10.720.30">
    <property type="entry name" value="SAP domain"/>
    <property type="match status" value="1"/>
</dbReference>
<dbReference type="Proteomes" id="UP000437068">
    <property type="component" value="Unassembled WGS sequence"/>
</dbReference>
<evidence type="ECO:0000313" key="8">
    <source>
        <dbReference type="EMBL" id="KAE9230725.1"/>
    </source>
</evidence>
<evidence type="ECO:0000256" key="1">
    <source>
        <dbReference type="SAM" id="MobiDB-lite"/>
    </source>
</evidence>
<reference evidence="11 12" key="1">
    <citation type="submission" date="2018-08" db="EMBL/GenBank/DDBJ databases">
        <title>Genomic investigation of the strawberry pathogen Phytophthora fragariae indicates pathogenicity is determined by transcriptional variation in three key races.</title>
        <authorList>
            <person name="Adams T.M."/>
            <person name="Armitage A.D."/>
            <person name="Sobczyk M.K."/>
            <person name="Bates H.J."/>
            <person name="Dunwell J.M."/>
            <person name="Nellist C.F."/>
            <person name="Harrison R.J."/>
        </authorList>
    </citation>
    <scope>NUCLEOTIDE SEQUENCE [LARGE SCALE GENOMIC DNA]</scope>
    <source>
        <strain evidence="10 13">A4</strain>
        <strain evidence="9 14">BC-1</strain>
        <strain evidence="8 18">BC-23</strain>
        <strain evidence="7 12">NOV-27</strain>
        <strain evidence="6 15">NOV-5</strain>
        <strain evidence="5 16">NOV-71</strain>
        <strain evidence="2 11">NOV-9</strain>
        <strain evidence="4 19">ONT-3</strain>
        <strain evidence="3 17">SCRP245</strain>
    </source>
</reference>
<dbReference type="EMBL" id="QXFZ01000581">
    <property type="protein sequence ID" value="KAE9111289.1"/>
    <property type="molecule type" value="Genomic_DNA"/>
</dbReference>
<dbReference type="Proteomes" id="UP000429523">
    <property type="component" value="Unassembled WGS sequence"/>
</dbReference>
<evidence type="ECO:0000313" key="2">
    <source>
        <dbReference type="EMBL" id="KAE8940780.1"/>
    </source>
</evidence>
<evidence type="ECO:0000313" key="4">
    <source>
        <dbReference type="EMBL" id="KAE9111190.1"/>
    </source>
</evidence>
<dbReference type="EMBL" id="QXGF01000404">
    <property type="protein sequence ID" value="KAE8940780.1"/>
    <property type="molecule type" value="Genomic_DNA"/>
</dbReference>
<feature type="compositionally biased region" description="Basic and acidic residues" evidence="1">
    <location>
        <begin position="250"/>
        <end position="259"/>
    </location>
</feature>
<organism evidence="9 14">
    <name type="scientific">Phytophthora fragariae</name>
    <dbReference type="NCBI Taxonomy" id="53985"/>
    <lineage>
        <taxon>Eukaryota</taxon>
        <taxon>Sar</taxon>
        <taxon>Stramenopiles</taxon>
        <taxon>Oomycota</taxon>
        <taxon>Peronosporomycetes</taxon>
        <taxon>Peronosporales</taxon>
        <taxon>Peronosporaceae</taxon>
        <taxon>Phytophthora</taxon>
    </lineage>
</organism>
<evidence type="ECO:0000313" key="3">
    <source>
        <dbReference type="EMBL" id="KAE9009605.1"/>
    </source>
</evidence>
<feature type="region of interest" description="Disordered" evidence="1">
    <location>
        <begin position="1"/>
        <end position="35"/>
    </location>
</feature>
<dbReference type="Proteomes" id="UP000440367">
    <property type="component" value="Unassembled WGS sequence"/>
</dbReference>
<evidence type="ECO:0000313" key="13">
    <source>
        <dbReference type="Proteomes" id="UP000437068"/>
    </source>
</evidence>
<proteinExistence type="predicted"/>
<evidence type="ECO:0000313" key="10">
    <source>
        <dbReference type="EMBL" id="KAE9310337.1"/>
    </source>
</evidence>